<evidence type="ECO:0000256" key="4">
    <source>
        <dbReference type="PROSITE-ProRule" id="PRU00335"/>
    </source>
</evidence>
<dbReference type="PRINTS" id="PR00455">
    <property type="entry name" value="HTHTETR"/>
</dbReference>
<dbReference type="SUPFAM" id="SSF46689">
    <property type="entry name" value="Homeodomain-like"/>
    <property type="match status" value="1"/>
</dbReference>
<dbReference type="GO" id="GO:0000976">
    <property type="term" value="F:transcription cis-regulatory region binding"/>
    <property type="evidence" value="ECO:0007669"/>
    <property type="project" value="TreeGrafter"/>
</dbReference>
<dbReference type="Pfam" id="PF00440">
    <property type="entry name" value="TetR_N"/>
    <property type="match status" value="1"/>
</dbReference>
<dbReference type="Gene3D" id="1.10.10.60">
    <property type="entry name" value="Homeodomain-like"/>
    <property type="match status" value="1"/>
</dbReference>
<evidence type="ECO:0000313" key="7">
    <source>
        <dbReference type="Proteomes" id="UP000241085"/>
    </source>
</evidence>
<proteinExistence type="predicted"/>
<dbReference type="InterPro" id="IPR041347">
    <property type="entry name" value="MftR_C"/>
</dbReference>
<evidence type="ECO:0000256" key="3">
    <source>
        <dbReference type="ARBA" id="ARBA00023163"/>
    </source>
</evidence>
<comment type="caution">
    <text evidence="6">The sequence shown here is derived from an EMBL/GenBank/DDBJ whole genome shotgun (WGS) entry which is preliminary data.</text>
</comment>
<evidence type="ECO:0000259" key="5">
    <source>
        <dbReference type="PROSITE" id="PS50977"/>
    </source>
</evidence>
<evidence type="ECO:0000256" key="1">
    <source>
        <dbReference type="ARBA" id="ARBA00023015"/>
    </source>
</evidence>
<organism evidence="6 7">
    <name type="scientific">Rathayibacter caricis DSM 15933</name>
    <dbReference type="NCBI Taxonomy" id="1328867"/>
    <lineage>
        <taxon>Bacteria</taxon>
        <taxon>Bacillati</taxon>
        <taxon>Actinomycetota</taxon>
        <taxon>Actinomycetes</taxon>
        <taxon>Micrococcales</taxon>
        <taxon>Microbacteriaceae</taxon>
        <taxon>Rathayibacter</taxon>
    </lineage>
</organism>
<dbReference type="RefSeq" id="WP_055792378.1">
    <property type="nucleotide sequence ID" value="NZ_PZPL01000001.1"/>
</dbReference>
<dbReference type="EMBL" id="PZPL01000001">
    <property type="protein sequence ID" value="PTL73782.1"/>
    <property type="molecule type" value="Genomic_DNA"/>
</dbReference>
<protein>
    <submittedName>
        <fullName evidence="6">TetR family transcriptional regulator</fullName>
    </submittedName>
</protein>
<keyword evidence="1" id="KW-0805">Transcription regulation</keyword>
<dbReference type="Proteomes" id="UP000241085">
    <property type="component" value="Unassembled WGS sequence"/>
</dbReference>
<dbReference type="PANTHER" id="PTHR30055">
    <property type="entry name" value="HTH-TYPE TRANSCRIPTIONAL REGULATOR RUTR"/>
    <property type="match status" value="1"/>
</dbReference>
<dbReference type="InterPro" id="IPR001647">
    <property type="entry name" value="HTH_TetR"/>
</dbReference>
<feature type="DNA-binding region" description="H-T-H motif" evidence="4">
    <location>
        <begin position="35"/>
        <end position="54"/>
    </location>
</feature>
<feature type="domain" description="HTH tetR-type" evidence="5">
    <location>
        <begin position="12"/>
        <end position="72"/>
    </location>
</feature>
<dbReference type="PANTHER" id="PTHR30055:SF238">
    <property type="entry name" value="MYCOFACTOCIN BIOSYNTHESIS TRANSCRIPTIONAL REGULATOR MFTR-RELATED"/>
    <property type="match status" value="1"/>
</dbReference>
<dbReference type="InterPro" id="IPR050109">
    <property type="entry name" value="HTH-type_TetR-like_transc_reg"/>
</dbReference>
<keyword evidence="3" id="KW-0804">Transcription</keyword>
<evidence type="ECO:0000256" key="2">
    <source>
        <dbReference type="ARBA" id="ARBA00023125"/>
    </source>
</evidence>
<accession>A0A2T4UW75</accession>
<dbReference type="AlphaFoldDB" id="A0A2T4UW75"/>
<reference evidence="6 7" key="1">
    <citation type="submission" date="2018-03" db="EMBL/GenBank/DDBJ databases">
        <title>Bacteriophage NCPPB3778 and a type I-E CRISPR drive the evolution of the US Biological Select Agent, Rathayibacter toxicus.</title>
        <authorList>
            <person name="Davis E.W.II."/>
            <person name="Tabima J.F."/>
            <person name="Weisberg A.J."/>
            <person name="Dantas Lopes L."/>
            <person name="Wiseman M.S."/>
            <person name="Wiseman M.S."/>
            <person name="Pupko T."/>
            <person name="Belcher M.S."/>
            <person name="Sechler A.J."/>
            <person name="Tancos M.A."/>
            <person name="Schroeder B.K."/>
            <person name="Murray T.D."/>
            <person name="Luster D.G."/>
            <person name="Schneider W.L."/>
            <person name="Rogers E."/>
            <person name="Andreote F.D."/>
            <person name="Grunwald N.J."/>
            <person name="Putnam M.L."/>
            <person name="Chang J.H."/>
        </authorList>
    </citation>
    <scope>NUCLEOTIDE SEQUENCE [LARGE SCALE GENOMIC DNA]</scope>
    <source>
        <strain evidence="6 7">DSM 15933</strain>
    </source>
</reference>
<name>A0A2T4UW75_9MICO</name>
<keyword evidence="2 4" id="KW-0238">DNA-binding</keyword>
<dbReference type="InterPro" id="IPR009057">
    <property type="entry name" value="Homeodomain-like_sf"/>
</dbReference>
<dbReference type="GO" id="GO:0003700">
    <property type="term" value="F:DNA-binding transcription factor activity"/>
    <property type="evidence" value="ECO:0007669"/>
    <property type="project" value="TreeGrafter"/>
</dbReference>
<sequence length="213" mass="22142">MAGATSRGRPRASSRSMLEDAALDLFLEQSYAGTTVEQIAQRAGVSRNTFFNYFESKSDVFWVLVDDRLAELPAALGATAPERPAMDALRDALLAVGAGFGPSSVPWALTQSALIGSVHELQASALSRLARQAAIVAAFVEQRAARPLPTHLSRAIAYASVGAAVAAVQAWAAAGPTRGELVPYLDEALAPVCAGFAPVVGRAAPDGRTAAPR</sequence>
<dbReference type="Pfam" id="PF17754">
    <property type="entry name" value="TetR_C_14"/>
    <property type="match status" value="1"/>
</dbReference>
<dbReference type="Gene3D" id="1.10.357.10">
    <property type="entry name" value="Tetracycline Repressor, domain 2"/>
    <property type="match status" value="1"/>
</dbReference>
<evidence type="ECO:0000313" key="6">
    <source>
        <dbReference type="EMBL" id="PTL73782.1"/>
    </source>
</evidence>
<dbReference type="PROSITE" id="PS50977">
    <property type="entry name" value="HTH_TETR_2"/>
    <property type="match status" value="1"/>
</dbReference>
<keyword evidence="7" id="KW-1185">Reference proteome</keyword>
<gene>
    <name evidence="6" type="ORF">C1I63_13680</name>
</gene>